<evidence type="ECO:0000313" key="4">
    <source>
        <dbReference type="Proteomes" id="UP000323819"/>
    </source>
</evidence>
<dbReference type="Proteomes" id="UP000323819">
    <property type="component" value="Unassembled WGS sequence"/>
</dbReference>
<gene>
    <name evidence="1" type="ORF">FLM02_09290</name>
    <name evidence="2" type="ORF">FXF03_05615</name>
</gene>
<accession>A0A544IZR6</accession>
<reference evidence="1 3" key="2">
    <citation type="submission" date="2019-07" db="EMBL/GenBank/DDBJ databases">
        <title>Phenotypic and genotypic antimicrobial resistance traits of Vibrio cholerae non-O1/non-O139 isolated from a large Austrian lake frequently associated with cases of infection.</title>
        <authorList>
            <person name="Lepuschitz S."/>
            <person name="Baron S."/>
            <person name="Larvor E."/>
            <person name="Granier S."/>
            <person name="Pretzer C."/>
            <person name="Mach R.L."/>
            <person name="Farnleitner A.H."/>
            <person name="Ruppitsch W."/>
            <person name="Pleininger S."/>
            <person name="Indra A."/>
            <person name="Kirschner A.K.T."/>
        </authorList>
    </citation>
    <scope>NUCLEOTIDE SEQUENCE [LARGE SCALE GENOMIC DNA]</scope>
    <source>
        <strain evidence="1 3">A12JL36W90</strain>
    </source>
</reference>
<dbReference type="Proteomes" id="UP000319979">
    <property type="component" value="Unassembled WGS sequence"/>
</dbReference>
<sequence length="84" mass="9339">MGLFSEEDIAATAKSGKPTSVAFFRIESSENRKIIDLDITSLPVEKSQNSAKSKGFSAVCHLRFRQFKAKKAHLCLSKIEDFVC</sequence>
<protein>
    <submittedName>
        <fullName evidence="1">Uncharacterized protein</fullName>
    </submittedName>
</protein>
<proteinExistence type="predicted"/>
<organism evidence="1 3">
    <name type="scientific">Vibrio cholerae</name>
    <dbReference type="NCBI Taxonomy" id="666"/>
    <lineage>
        <taxon>Bacteria</taxon>
        <taxon>Pseudomonadati</taxon>
        <taxon>Pseudomonadota</taxon>
        <taxon>Gammaproteobacteria</taxon>
        <taxon>Vibrionales</taxon>
        <taxon>Vibrionaceae</taxon>
        <taxon>Vibrio</taxon>
    </lineage>
</organism>
<dbReference type="EMBL" id="VIOS01000026">
    <property type="protein sequence ID" value="TQP14442.1"/>
    <property type="molecule type" value="Genomic_DNA"/>
</dbReference>
<dbReference type="EMBL" id="VSIJ01000019">
    <property type="protein sequence ID" value="TXX66368.1"/>
    <property type="molecule type" value="Genomic_DNA"/>
</dbReference>
<reference evidence="2 4" key="1">
    <citation type="submission" date="2019-06" db="EMBL/GenBank/DDBJ databases">
        <title>Vibrio cholerae phylogeny based on whole-genome sequencing reveals genetic diversity and population strucutre.</title>
        <authorList>
            <person name="Zhiqiu Y."/>
            <person name="Bin L."/>
            <person name="Lingyan J."/>
        </authorList>
    </citation>
    <scope>NUCLEOTIDE SEQUENCE [LARGE SCALE GENOMIC DNA]</scope>
    <source>
        <strain evidence="2 4">N2814</strain>
    </source>
</reference>
<evidence type="ECO:0000313" key="3">
    <source>
        <dbReference type="Proteomes" id="UP000319979"/>
    </source>
</evidence>
<name>A0A544IZR6_VIBCL</name>
<dbReference type="AlphaFoldDB" id="A0A544IZR6"/>
<comment type="caution">
    <text evidence="1">The sequence shown here is derived from an EMBL/GenBank/DDBJ whole genome shotgun (WGS) entry which is preliminary data.</text>
</comment>
<dbReference type="RefSeq" id="WP_001995264.1">
    <property type="nucleotide sequence ID" value="NZ_MWZJ01000019.1"/>
</dbReference>
<evidence type="ECO:0000313" key="1">
    <source>
        <dbReference type="EMBL" id="TQP14442.1"/>
    </source>
</evidence>
<evidence type="ECO:0000313" key="2">
    <source>
        <dbReference type="EMBL" id="TXX66368.1"/>
    </source>
</evidence>